<organism evidence="1">
    <name type="scientific">Rhodanobacter sp. FW102-FHT14D07</name>
    <dbReference type="NCBI Taxonomy" id="3351462"/>
    <lineage>
        <taxon>Bacteria</taxon>
        <taxon>Pseudomonadati</taxon>
        <taxon>Pseudomonadota</taxon>
        <taxon>Gammaproteobacteria</taxon>
        <taxon>Lysobacterales</taxon>
        <taxon>Rhodanobacteraceae</taxon>
        <taxon>Rhodanobacter</taxon>
    </lineage>
</organism>
<accession>A0AB74UX21</accession>
<proteinExistence type="predicted"/>
<dbReference type="AlphaFoldDB" id="A0AB74UX21"/>
<dbReference type="EMBL" id="CP170721">
    <property type="protein sequence ID" value="XIA19181.1"/>
    <property type="molecule type" value="Genomic_DNA"/>
</dbReference>
<reference evidence="1" key="1">
    <citation type="submission" date="2024-10" db="EMBL/GenBank/DDBJ databases">
        <authorList>
            <person name="Lesea H.P."/>
            <person name="Kuehl J.V."/>
            <person name="Chandonia J.-M."/>
        </authorList>
    </citation>
    <scope>NUCLEOTIDE SEQUENCE</scope>
    <source>
        <strain evidence="1">FW102-FHT14D07</strain>
    </source>
</reference>
<name>A0AB74UX21_9GAMM</name>
<evidence type="ECO:0000313" key="1">
    <source>
        <dbReference type="EMBL" id="XIA19181.1"/>
    </source>
</evidence>
<protein>
    <submittedName>
        <fullName evidence="1">Uncharacterized protein</fullName>
    </submittedName>
</protein>
<gene>
    <name evidence="1" type="ORF">ACFYG5_03280</name>
</gene>
<sequence>MSNGPSKAAPREKAVEASDEQYCVTQTSFINGSLQHAGSVVRLPKGVKPGKHLRLIENKKPAEDAKK</sequence>
<dbReference type="RefSeq" id="WP_395119636.1">
    <property type="nucleotide sequence ID" value="NZ_CP170721.1"/>
</dbReference>